<gene>
    <name evidence="8" type="ORF">EGH25_04985</name>
</gene>
<feature type="transmembrane region" description="Helical" evidence="6">
    <location>
        <begin position="415"/>
        <end position="433"/>
    </location>
</feature>
<evidence type="ECO:0000256" key="3">
    <source>
        <dbReference type="ARBA" id="ARBA00022692"/>
    </source>
</evidence>
<dbReference type="AlphaFoldDB" id="A0A9Q4GHE4"/>
<feature type="transmembrane region" description="Helical" evidence="6">
    <location>
        <begin position="224"/>
        <end position="242"/>
    </location>
</feature>
<feature type="transmembrane region" description="Helical" evidence="6">
    <location>
        <begin position="328"/>
        <end position="346"/>
    </location>
</feature>
<dbReference type="InterPro" id="IPR050545">
    <property type="entry name" value="Mycobact_MmpL"/>
</dbReference>
<feature type="domain" description="SSD" evidence="7">
    <location>
        <begin position="259"/>
        <end position="379"/>
    </location>
</feature>
<dbReference type="Pfam" id="PF03176">
    <property type="entry name" value="MMPL"/>
    <property type="match status" value="2"/>
</dbReference>
<sequence>MSVEDRVLDTLERIGRASVEERRAVFVAVALVVVLSAGAAVSSVQMQMGMDLYIDDGSETWEDWSYLKEEFDEGNNVFVIVESDSLYDPATVRAVDRLDGRYSSIDDVRTVVSLADVVRAGGDGGIPETSAGVERAVKRFADSGNEELVDNLVPRNDMTVLLAPYGNVGTLNTGGFMPTRGSDVIYSEFRDETGFVELPPGTTATVTGQPVFENAAFGLMLPEMVMLFGGSFTVILVVVYLIMRGRLKRGREVLMPLGTAMLALVVMMGVMGILNYDFNAIMLGVMPIALGLGIDYGLQVQTRYIEERRAGGSPVDAAGITSRTTGKAVLLAMGTTAIGLGSLFVSEVPPVRQFGVTSASSVAASMAFSVTFLPALLATFDAEDTDGGREGAGQEDDGVIESLLRRLGGTVCRRPNLTILVMLLVVLSGAWAYPQVEPKQEMMDFWPQDLEEKNDLTYLEENVESPKVMYVVVEGGDVYTPERFRELSDYQRVMLQNPNVNYVDSPVERVKLVNNGTVPGTNAGLDGALREAAADSPFDAGTVDEPTHLVLSFYVNDVSGSEVRTLIDEFDGNARTVLDDEVRVTGKPVLNRNVIENVTAGLTPMTLLSFGLGLIFLTLAFWSARVAVVLIAGVAASAALMVTGAMYVLGIPWNPLTVTMSSMALGVGIDYGIHVYERFEEEALAGASSVEAVVTSLEKLARPVLGSSITTMAGFGVLVLSRFPVLSNFGKTVVLVILTSLVATFVILPAVLTAVTMVRDGERCRI</sequence>
<organism evidence="8 9">
    <name type="scientific">Halorutilus salinus</name>
    <dbReference type="NCBI Taxonomy" id="2487751"/>
    <lineage>
        <taxon>Archaea</taxon>
        <taxon>Methanobacteriati</taxon>
        <taxon>Methanobacteriota</taxon>
        <taxon>Stenosarchaea group</taxon>
        <taxon>Halobacteria</taxon>
        <taxon>Halorutilales</taxon>
        <taxon>Halorutilaceae</taxon>
        <taxon>Halorutilus</taxon>
    </lineage>
</organism>
<accession>A0A9Q4GHE4</accession>
<dbReference type="NCBIfam" id="TIGR00921">
    <property type="entry name" value="2A067"/>
    <property type="match status" value="1"/>
</dbReference>
<evidence type="ECO:0000259" key="7">
    <source>
        <dbReference type="PROSITE" id="PS50156"/>
    </source>
</evidence>
<keyword evidence="9" id="KW-1185">Reference proteome</keyword>
<keyword evidence="3 6" id="KW-0812">Transmembrane</keyword>
<evidence type="ECO:0000256" key="2">
    <source>
        <dbReference type="ARBA" id="ARBA00022475"/>
    </source>
</evidence>
<reference evidence="8" key="1">
    <citation type="submission" date="2022-09" db="EMBL/GenBank/DDBJ databases">
        <title>Haloadaptaus new haloarchaeum isolated from saline soil.</title>
        <authorList>
            <person name="Duran-Viseras A."/>
            <person name="Sanchez-Porro C."/>
            <person name="Ventosa A."/>
        </authorList>
    </citation>
    <scope>NUCLEOTIDE SEQUENCE</scope>
    <source>
        <strain evidence="8">F3-133</strain>
    </source>
</reference>
<dbReference type="PANTHER" id="PTHR33406">
    <property type="entry name" value="MEMBRANE PROTEIN MJ1562-RELATED"/>
    <property type="match status" value="1"/>
</dbReference>
<feature type="transmembrane region" description="Helical" evidence="6">
    <location>
        <begin position="358"/>
        <end position="380"/>
    </location>
</feature>
<evidence type="ECO:0000256" key="6">
    <source>
        <dbReference type="SAM" id="Phobius"/>
    </source>
</evidence>
<keyword evidence="5 6" id="KW-0472">Membrane</keyword>
<dbReference type="RefSeq" id="WP_266086547.1">
    <property type="nucleotide sequence ID" value="NZ_RKLV01000004.1"/>
</dbReference>
<feature type="transmembrane region" description="Helical" evidence="6">
    <location>
        <begin position="700"/>
        <end position="720"/>
    </location>
</feature>
<dbReference type="Proteomes" id="UP001149411">
    <property type="component" value="Unassembled WGS sequence"/>
</dbReference>
<feature type="domain" description="SSD" evidence="7">
    <location>
        <begin position="636"/>
        <end position="754"/>
    </location>
</feature>
<protein>
    <submittedName>
        <fullName evidence="8">Hydrophobe/amphiphile efflux-3 (HAE3) family transporter</fullName>
    </submittedName>
</protein>
<feature type="transmembrane region" description="Helical" evidence="6">
    <location>
        <begin position="629"/>
        <end position="653"/>
    </location>
</feature>
<dbReference type="PANTHER" id="PTHR33406:SF13">
    <property type="entry name" value="MEMBRANE PROTEIN YDFJ"/>
    <property type="match status" value="1"/>
</dbReference>
<evidence type="ECO:0000256" key="4">
    <source>
        <dbReference type="ARBA" id="ARBA00022989"/>
    </source>
</evidence>
<keyword evidence="4 6" id="KW-1133">Transmembrane helix</keyword>
<feature type="transmembrane region" description="Helical" evidence="6">
    <location>
        <begin position="254"/>
        <end position="274"/>
    </location>
</feature>
<dbReference type="InterPro" id="IPR000731">
    <property type="entry name" value="SSD"/>
</dbReference>
<dbReference type="GO" id="GO:0005886">
    <property type="term" value="C:plasma membrane"/>
    <property type="evidence" value="ECO:0007669"/>
    <property type="project" value="UniProtKB-SubCell"/>
</dbReference>
<evidence type="ECO:0000256" key="1">
    <source>
        <dbReference type="ARBA" id="ARBA00004651"/>
    </source>
</evidence>
<feature type="transmembrane region" description="Helical" evidence="6">
    <location>
        <begin position="24"/>
        <end position="44"/>
    </location>
</feature>
<feature type="transmembrane region" description="Helical" evidence="6">
    <location>
        <begin position="601"/>
        <end position="622"/>
    </location>
</feature>
<feature type="transmembrane region" description="Helical" evidence="6">
    <location>
        <begin position="280"/>
        <end position="298"/>
    </location>
</feature>
<dbReference type="EMBL" id="RKLV01000004">
    <property type="protein sequence ID" value="MCX2818705.1"/>
    <property type="molecule type" value="Genomic_DNA"/>
</dbReference>
<evidence type="ECO:0000256" key="5">
    <source>
        <dbReference type="ARBA" id="ARBA00023136"/>
    </source>
</evidence>
<dbReference type="PROSITE" id="PS50156">
    <property type="entry name" value="SSD"/>
    <property type="match status" value="2"/>
</dbReference>
<comment type="subcellular location">
    <subcellularLocation>
        <location evidence="1">Cell membrane</location>
        <topology evidence="1">Multi-pass membrane protein</topology>
    </subcellularLocation>
</comment>
<dbReference type="InterPro" id="IPR004869">
    <property type="entry name" value="MMPL_dom"/>
</dbReference>
<dbReference type="SUPFAM" id="SSF82866">
    <property type="entry name" value="Multidrug efflux transporter AcrB transmembrane domain"/>
    <property type="match status" value="2"/>
</dbReference>
<name>A0A9Q4GHE4_9EURY</name>
<feature type="transmembrane region" description="Helical" evidence="6">
    <location>
        <begin position="732"/>
        <end position="752"/>
    </location>
</feature>
<comment type="caution">
    <text evidence="8">The sequence shown here is derived from an EMBL/GenBank/DDBJ whole genome shotgun (WGS) entry which is preliminary data.</text>
</comment>
<dbReference type="Gene3D" id="1.20.1640.10">
    <property type="entry name" value="Multidrug efflux transporter AcrB transmembrane domain"/>
    <property type="match status" value="2"/>
</dbReference>
<evidence type="ECO:0000313" key="8">
    <source>
        <dbReference type="EMBL" id="MCX2818705.1"/>
    </source>
</evidence>
<keyword evidence="2" id="KW-1003">Cell membrane</keyword>
<evidence type="ECO:0000313" key="9">
    <source>
        <dbReference type="Proteomes" id="UP001149411"/>
    </source>
</evidence>
<proteinExistence type="predicted"/>